<feature type="signal peptide" evidence="1">
    <location>
        <begin position="1"/>
        <end position="22"/>
    </location>
</feature>
<dbReference type="SMART" id="SM00554">
    <property type="entry name" value="FAS1"/>
    <property type="match status" value="1"/>
</dbReference>
<dbReference type="FunFam" id="2.30.180.10:FF:000019">
    <property type="entry name" value="Cell surface lipoprotein"/>
    <property type="match status" value="1"/>
</dbReference>
<name>A0A271J3K7_9BACT</name>
<evidence type="ECO:0000313" key="3">
    <source>
        <dbReference type="EMBL" id="PAP78082.1"/>
    </source>
</evidence>
<proteinExistence type="predicted"/>
<dbReference type="InterPro" id="IPR050904">
    <property type="entry name" value="Adhesion/Biosynth-related"/>
</dbReference>
<feature type="chain" id="PRO_5013035270" description="FAS1 domain-containing protein" evidence="1">
    <location>
        <begin position="23"/>
        <end position="187"/>
    </location>
</feature>
<protein>
    <recommendedName>
        <fullName evidence="2">FAS1 domain-containing protein</fullName>
    </recommendedName>
</protein>
<evidence type="ECO:0000256" key="1">
    <source>
        <dbReference type="SAM" id="SignalP"/>
    </source>
</evidence>
<dbReference type="OrthoDB" id="9800666at2"/>
<evidence type="ECO:0000259" key="2">
    <source>
        <dbReference type="PROSITE" id="PS50213"/>
    </source>
</evidence>
<dbReference type="Gene3D" id="2.30.180.10">
    <property type="entry name" value="FAS1 domain"/>
    <property type="match status" value="1"/>
</dbReference>
<dbReference type="InterPro" id="IPR000782">
    <property type="entry name" value="FAS1_domain"/>
</dbReference>
<comment type="caution">
    <text evidence="3">The sequence shown here is derived from an EMBL/GenBank/DDBJ whole genome shotgun (WGS) entry which is preliminary data.</text>
</comment>
<dbReference type="PROSITE" id="PS50213">
    <property type="entry name" value="FAS1"/>
    <property type="match status" value="1"/>
</dbReference>
<feature type="domain" description="FAS1" evidence="2">
    <location>
        <begin position="49"/>
        <end position="185"/>
    </location>
</feature>
<keyword evidence="4" id="KW-1185">Reference proteome</keyword>
<dbReference type="EMBL" id="MQWD01000001">
    <property type="protein sequence ID" value="PAP78082.1"/>
    <property type="molecule type" value="Genomic_DNA"/>
</dbReference>
<reference evidence="3 4" key="1">
    <citation type="submission" date="2016-11" db="EMBL/GenBank/DDBJ databases">
        <title>Study of marine rhodopsin-containing bacteria.</title>
        <authorList>
            <person name="Yoshizawa S."/>
            <person name="Kumagai Y."/>
            <person name="Kogure K."/>
        </authorList>
    </citation>
    <scope>NUCLEOTIDE SEQUENCE [LARGE SCALE GENOMIC DNA]</scope>
    <source>
        <strain evidence="3 4">SAORIC-28</strain>
    </source>
</reference>
<dbReference type="PANTHER" id="PTHR10900:SF77">
    <property type="entry name" value="FI19380P1"/>
    <property type="match status" value="1"/>
</dbReference>
<keyword evidence="1" id="KW-0732">Signal</keyword>
<dbReference type="InterPro" id="IPR036378">
    <property type="entry name" value="FAS1_dom_sf"/>
</dbReference>
<dbReference type="PANTHER" id="PTHR10900">
    <property type="entry name" value="PERIOSTIN-RELATED"/>
    <property type="match status" value="1"/>
</dbReference>
<dbReference type="AlphaFoldDB" id="A0A271J3K7"/>
<sequence length="187" mass="18636">MSRTLSLGALALALAVAPGCMSSASMNGSADAGGASAGVMVGGAMMLPSQTLVENASGASNLTTLVSAVQAAELVETLSGDGPFTVFAPTNTAFGKVPESALNTLLMPENQAQLQGVLTFHVVPGRLSAADLRDGQTLTTVNGETLTVTKANGQVMIGNANGMATVTQADVYASNGVAHVIDSVLMP</sequence>
<dbReference type="Proteomes" id="UP000216339">
    <property type="component" value="Unassembled WGS sequence"/>
</dbReference>
<accession>A0A271J3K7</accession>
<evidence type="ECO:0000313" key="4">
    <source>
        <dbReference type="Proteomes" id="UP000216339"/>
    </source>
</evidence>
<dbReference type="GO" id="GO:0005615">
    <property type="term" value="C:extracellular space"/>
    <property type="evidence" value="ECO:0007669"/>
    <property type="project" value="TreeGrafter"/>
</dbReference>
<gene>
    <name evidence="3" type="ORF">BSZ37_17385</name>
</gene>
<dbReference type="RefSeq" id="WP_095511755.1">
    <property type="nucleotide sequence ID" value="NZ_MQWD01000001.1"/>
</dbReference>
<dbReference type="SUPFAM" id="SSF82153">
    <property type="entry name" value="FAS1 domain"/>
    <property type="match status" value="1"/>
</dbReference>
<dbReference type="Pfam" id="PF02469">
    <property type="entry name" value="Fasciclin"/>
    <property type="match status" value="1"/>
</dbReference>
<organism evidence="3 4">
    <name type="scientific">Rubrivirga marina</name>
    <dbReference type="NCBI Taxonomy" id="1196024"/>
    <lineage>
        <taxon>Bacteria</taxon>
        <taxon>Pseudomonadati</taxon>
        <taxon>Rhodothermota</taxon>
        <taxon>Rhodothermia</taxon>
        <taxon>Rhodothermales</taxon>
        <taxon>Rubricoccaceae</taxon>
        <taxon>Rubrivirga</taxon>
    </lineage>
</organism>